<dbReference type="GO" id="GO:0005524">
    <property type="term" value="F:ATP binding"/>
    <property type="evidence" value="ECO:0007669"/>
    <property type="project" value="UniProtKB-KW"/>
</dbReference>
<proteinExistence type="inferred from homology"/>
<dbReference type="Pfam" id="PF00501">
    <property type="entry name" value="AMP-binding"/>
    <property type="match status" value="1"/>
</dbReference>
<dbReference type="GO" id="GO:0005783">
    <property type="term" value="C:endoplasmic reticulum"/>
    <property type="evidence" value="ECO:0007669"/>
    <property type="project" value="TreeGrafter"/>
</dbReference>
<dbReference type="GeneID" id="25913350"/>
<dbReference type="PROSITE" id="PS00455">
    <property type="entry name" value="AMP_BINDING"/>
    <property type="match status" value="1"/>
</dbReference>
<evidence type="ECO:0000313" key="8">
    <source>
        <dbReference type="Proteomes" id="UP000054560"/>
    </source>
</evidence>
<dbReference type="InterPro" id="IPR000873">
    <property type="entry name" value="AMP-dep_synth/lig_dom"/>
</dbReference>
<feature type="domain" description="AMP-dependent synthetase/ligase" evidence="6">
    <location>
        <begin position="88"/>
        <end position="501"/>
    </location>
</feature>
<dbReference type="EMBL" id="KQ244245">
    <property type="protein sequence ID" value="KNC74611.1"/>
    <property type="molecule type" value="Genomic_DNA"/>
</dbReference>
<keyword evidence="4" id="KW-0067">ATP-binding</keyword>
<evidence type="ECO:0000256" key="5">
    <source>
        <dbReference type="ARBA" id="ARBA00036813"/>
    </source>
</evidence>
<evidence type="ECO:0000256" key="2">
    <source>
        <dbReference type="ARBA" id="ARBA00022598"/>
    </source>
</evidence>
<dbReference type="Gene3D" id="3.40.50.12780">
    <property type="entry name" value="N-terminal domain of ligase-like"/>
    <property type="match status" value="1"/>
</dbReference>
<organism evidence="7 8">
    <name type="scientific">Sphaeroforma arctica JP610</name>
    <dbReference type="NCBI Taxonomy" id="667725"/>
    <lineage>
        <taxon>Eukaryota</taxon>
        <taxon>Ichthyosporea</taxon>
        <taxon>Ichthyophonida</taxon>
        <taxon>Sphaeroforma</taxon>
    </lineage>
</organism>
<dbReference type="InterPro" id="IPR020845">
    <property type="entry name" value="AMP-binding_CS"/>
</dbReference>
<evidence type="ECO:0000256" key="3">
    <source>
        <dbReference type="ARBA" id="ARBA00022741"/>
    </source>
</evidence>
<dbReference type="PANTHER" id="PTHR43272:SF83">
    <property type="entry name" value="ACYL-COA SYNTHETASE LONG-CHAIN, ISOFORM J"/>
    <property type="match status" value="1"/>
</dbReference>
<comment type="catalytic activity">
    <reaction evidence="5">
        <text>a long-chain fatty acid + ATP + CoA = a long-chain fatty acyl-CoA + AMP + diphosphate</text>
        <dbReference type="Rhea" id="RHEA:15421"/>
        <dbReference type="ChEBI" id="CHEBI:30616"/>
        <dbReference type="ChEBI" id="CHEBI:33019"/>
        <dbReference type="ChEBI" id="CHEBI:57287"/>
        <dbReference type="ChEBI" id="CHEBI:57560"/>
        <dbReference type="ChEBI" id="CHEBI:83139"/>
        <dbReference type="ChEBI" id="CHEBI:456215"/>
        <dbReference type="EC" id="6.2.1.3"/>
    </reaction>
</comment>
<evidence type="ECO:0000256" key="4">
    <source>
        <dbReference type="ARBA" id="ARBA00022840"/>
    </source>
</evidence>
<dbReference type="eggNOG" id="KOG1180">
    <property type="taxonomic scope" value="Eukaryota"/>
</dbReference>
<comment type="similarity">
    <text evidence="1">Belongs to the ATP-dependent AMP-binding enzyme family.</text>
</comment>
<dbReference type="PANTHER" id="PTHR43272">
    <property type="entry name" value="LONG-CHAIN-FATTY-ACID--COA LIGASE"/>
    <property type="match status" value="1"/>
</dbReference>
<gene>
    <name evidence="7" type="ORF">SARC_12846</name>
</gene>
<dbReference type="InterPro" id="IPR042099">
    <property type="entry name" value="ANL_N_sf"/>
</dbReference>
<sequence>MQGETTYAGPYGTSVAEGADWMQFRNPKAKDGLFTATSEGIPKTMAGQWSEAVRKYKDLPCFGTRELVDSEQVKDPSTGRIFNKNEYGAYCWATYEETDERVQAFAKGLLDLGVQPKLNICIFMYTMADWQVAAHASWQAGIVVATLYATLGEEALAFGLKQTMSSVVITQGSLLSEISTIAASCPELKHVIYNGDNTANIEIEGVTLHRFEDLISRGKTIDRATLPAPSESDIAVLMYTSGSTGVPKGVMLTHKNVVSSACVGFHHSTPDILAGEDSFISFLPLAHIFALCAETYLISQGCRIGYSTALTLTDNSSMIKSGTKGDISELRPTYMVAVPTIIDRIRQAVMQNAKSSGWLGRKVWDYAFESKTKAFTDFKETPFLDKIVFDKIKGILGGNVKMILCGGAPLAIESQIFMSTVFGVPICQGYGLTETCGGGTIADIHDRQSWGKVGGPITVLDLKLKNWEEGNYRVTDIMKKDIGMPRGEVLLSGDCVAHGYYNMPEKTAEDFRVDENGRTWFHTGDIGQICHDGTLQIIDRKKDLVKLQQGEYVSLGKVESMLASAKFIDNLMVYADPFHSYCVVLVTVQPSTVSAWAASNGIEKEWSELCKDPQLKADVLKTLQYEAKMGNLQRFETPAKVYICDEPWTPESGLVTASMKLQRKKILDKYQEDIDAMLR</sequence>
<dbReference type="STRING" id="667725.A0A0L0FDT3"/>
<accession>A0A0L0FDT3</accession>
<dbReference type="Proteomes" id="UP000054560">
    <property type="component" value="Unassembled WGS sequence"/>
</dbReference>
<keyword evidence="8" id="KW-1185">Reference proteome</keyword>
<dbReference type="GO" id="GO:0004467">
    <property type="term" value="F:long-chain fatty acid-CoA ligase activity"/>
    <property type="evidence" value="ECO:0007669"/>
    <property type="project" value="UniProtKB-EC"/>
</dbReference>
<dbReference type="AlphaFoldDB" id="A0A0L0FDT3"/>
<evidence type="ECO:0000256" key="1">
    <source>
        <dbReference type="ARBA" id="ARBA00006432"/>
    </source>
</evidence>
<protein>
    <recommendedName>
        <fullName evidence="6">AMP-dependent synthetase/ligase domain-containing protein</fullName>
    </recommendedName>
</protein>
<keyword evidence="3" id="KW-0547">Nucleotide-binding</keyword>
<name>A0A0L0FDT3_9EUKA</name>
<reference evidence="7 8" key="1">
    <citation type="submission" date="2011-02" db="EMBL/GenBank/DDBJ databases">
        <title>The Genome Sequence of Sphaeroforma arctica JP610.</title>
        <authorList>
            <consortium name="The Broad Institute Genome Sequencing Platform"/>
            <person name="Russ C."/>
            <person name="Cuomo C."/>
            <person name="Young S.K."/>
            <person name="Zeng Q."/>
            <person name="Gargeya S."/>
            <person name="Alvarado L."/>
            <person name="Berlin A."/>
            <person name="Chapman S.B."/>
            <person name="Chen Z."/>
            <person name="Freedman E."/>
            <person name="Gellesch M."/>
            <person name="Goldberg J."/>
            <person name="Griggs A."/>
            <person name="Gujja S."/>
            <person name="Heilman E."/>
            <person name="Heiman D."/>
            <person name="Howarth C."/>
            <person name="Mehta T."/>
            <person name="Neiman D."/>
            <person name="Pearson M."/>
            <person name="Roberts A."/>
            <person name="Saif S."/>
            <person name="Shea T."/>
            <person name="Shenoy N."/>
            <person name="Sisk P."/>
            <person name="Stolte C."/>
            <person name="Sykes S."/>
            <person name="White J."/>
            <person name="Yandava C."/>
            <person name="Burger G."/>
            <person name="Gray M.W."/>
            <person name="Holland P.W.H."/>
            <person name="King N."/>
            <person name="Lang F.B.F."/>
            <person name="Roger A.J."/>
            <person name="Ruiz-Trillo I."/>
            <person name="Haas B."/>
            <person name="Nusbaum C."/>
            <person name="Birren B."/>
        </authorList>
    </citation>
    <scope>NUCLEOTIDE SEQUENCE [LARGE SCALE GENOMIC DNA]</scope>
    <source>
        <strain evidence="7 8">JP610</strain>
    </source>
</reference>
<evidence type="ECO:0000313" key="7">
    <source>
        <dbReference type="EMBL" id="KNC74611.1"/>
    </source>
</evidence>
<evidence type="ECO:0000259" key="6">
    <source>
        <dbReference type="Pfam" id="PF00501"/>
    </source>
</evidence>
<dbReference type="OrthoDB" id="1700726at2759"/>
<dbReference type="SUPFAM" id="SSF56801">
    <property type="entry name" value="Acetyl-CoA synthetase-like"/>
    <property type="match status" value="1"/>
</dbReference>
<dbReference type="RefSeq" id="XP_014148513.1">
    <property type="nucleotide sequence ID" value="XM_014293038.1"/>
</dbReference>
<dbReference type="GO" id="GO:0016020">
    <property type="term" value="C:membrane"/>
    <property type="evidence" value="ECO:0007669"/>
    <property type="project" value="TreeGrafter"/>
</dbReference>
<keyword evidence="2" id="KW-0436">Ligase</keyword>